<dbReference type="EMBL" id="OM869508">
    <property type="protein sequence ID" value="UPW40857.1"/>
    <property type="molecule type" value="Genomic_DNA"/>
</dbReference>
<dbReference type="Pfam" id="PF20577">
    <property type="entry name" value="Phage_ORF5"/>
    <property type="match status" value="1"/>
</dbReference>
<protein>
    <submittedName>
        <fullName evidence="1">Nonstructural protein</fullName>
    </submittedName>
</protein>
<organism evidence="1">
    <name type="scientific">Sigmofec virus UA08Rod_6476</name>
    <dbReference type="NCBI Taxonomy" id="2929231"/>
    <lineage>
        <taxon>Viruses</taxon>
        <taxon>Monodnaviria</taxon>
        <taxon>Sangervirae</taxon>
        <taxon>Phixviricota</taxon>
        <taxon>Malgrandaviricetes</taxon>
        <taxon>Petitvirales</taxon>
        <taxon>Microviridae</taxon>
    </lineage>
</organism>
<dbReference type="InterPro" id="IPR046781">
    <property type="entry name" value="Phage_ORF5"/>
</dbReference>
<reference evidence="1" key="1">
    <citation type="submission" date="2022-02" db="EMBL/GenBank/DDBJ databases">
        <title>Towards deciphering the DNA virus diversity associated with rodent species in the families Cricetidae and Heteromyidae.</title>
        <authorList>
            <person name="Lund M."/>
            <person name="Larsen B.B."/>
            <person name="Gryseels S."/>
            <person name="Kraberger S."/>
            <person name="Rowsey D.M."/>
            <person name="Steger L."/>
            <person name="Yule K.M."/>
            <person name="Upham N.S."/>
            <person name="Worobey M."/>
            <person name="Van Doorslaer K."/>
            <person name="Varsani A."/>
        </authorList>
    </citation>
    <scope>NUCLEOTIDE SEQUENCE</scope>
    <source>
        <strain evidence="1">UA08Rod_6476</strain>
    </source>
</reference>
<accession>A0A976R773</accession>
<proteinExistence type="predicted"/>
<evidence type="ECO:0000313" key="1">
    <source>
        <dbReference type="EMBL" id="UPW40857.1"/>
    </source>
</evidence>
<name>A0A976R773_9VIRU</name>
<sequence length="84" mass="9413">MKYYCFYDVVTSEFGPLFAAINDADCKRKLAVSQRNNPYMADLRLYYVGECSQDTAVFSMPDGGKPVFIANLTDFCSFEQPVGA</sequence>